<reference evidence="1 2" key="2">
    <citation type="submission" date="2018-11" db="EMBL/GenBank/DDBJ databases">
        <authorList>
            <consortium name="Pathogen Informatics"/>
        </authorList>
    </citation>
    <scope>NUCLEOTIDE SEQUENCE [LARGE SCALE GENOMIC DNA]</scope>
</reference>
<dbReference type="AlphaFoldDB" id="A0A0R3Q940"/>
<gene>
    <name evidence="1" type="ORF">BTMF_LOCUS2174</name>
</gene>
<dbReference type="EMBL" id="UZAG01001721">
    <property type="protein sequence ID" value="VDO11937.1"/>
    <property type="molecule type" value="Genomic_DNA"/>
</dbReference>
<keyword evidence="2" id="KW-1185">Reference proteome</keyword>
<sequence length="40" mass="4707">MNLSKPDSCIVAAFTHQLIMLLSDYYKLRVIKPIFFIFND</sequence>
<accession>A0A0R3Q940</accession>
<proteinExistence type="predicted"/>
<reference evidence="3" key="1">
    <citation type="submission" date="2017-02" db="UniProtKB">
        <authorList>
            <consortium name="WormBaseParasite"/>
        </authorList>
    </citation>
    <scope>IDENTIFICATION</scope>
</reference>
<evidence type="ECO:0000313" key="2">
    <source>
        <dbReference type="Proteomes" id="UP000280834"/>
    </source>
</evidence>
<name>A0A0R3Q940_9BILA</name>
<organism evidence="3">
    <name type="scientific">Brugia timori</name>
    <dbReference type="NCBI Taxonomy" id="42155"/>
    <lineage>
        <taxon>Eukaryota</taxon>
        <taxon>Metazoa</taxon>
        <taxon>Ecdysozoa</taxon>
        <taxon>Nematoda</taxon>
        <taxon>Chromadorea</taxon>
        <taxon>Rhabditida</taxon>
        <taxon>Spirurina</taxon>
        <taxon>Spiruromorpha</taxon>
        <taxon>Filarioidea</taxon>
        <taxon>Onchocercidae</taxon>
        <taxon>Brugia</taxon>
    </lineage>
</organism>
<protein>
    <submittedName>
        <fullName evidence="1 3">Uncharacterized protein</fullName>
    </submittedName>
</protein>
<dbReference type="WBParaSite" id="BTMF_0000284801-mRNA-1">
    <property type="protein sequence ID" value="BTMF_0000284801-mRNA-1"/>
    <property type="gene ID" value="BTMF_0000284801"/>
</dbReference>
<evidence type="ECO:0000313" key="1">
    <source>
        <dbReference type="EMBL" id="VDO11937.1"/>
    </source>
</evidence>
<evidence type="ECO:0000313" key="3">
    <source>
        <dbReference type="WBParaSite" id="BTMF_0000284801-mRNA-1"/>
    </source>
</evidence>
<dbReference type="Proteomes" id="UP000280834">
    <property type="component" value="Unassembled WGS sequence"/>
</dbReference>